<reference evidence="3 4" key="1">
    <citation type="submission" date="2015-09" db="EMBL/GenBank/DDBJ databases">
        <title>Draft genome of the scarab beetle Oryctes borbonicus.</title>
        <authorList>
            <person name="Meyer J.M."/>
            <person name="Markov G.V."/>
            <person name="Baskaran P."/>
            <person name="Herrmann M."/>
            <person name="Sommer R.J."/>
            <person name="Roedelsperger C."/>
        </authorList>
    </citation>
    <scope>NUCLEOTIDE SEQUENCE [LARGE SCALE GENOMIC DNA]</scope>
    <source>
        <strain evidence="3">OB123</strain>
        <tissue evidence="3">Whole animal</tissue>
    </source>
</reference>
<feature type="region of interest" description="Disordered" evidence="1">
    <location>
        <begin position="264"/>
        <end position="294"/>
    </location>
</feature>
<dbReference type="AlphaFoldDB" id="A0A0T6B0B4"/>
<feature type="compositionally biased region" description="Acidic residues" evidence="1">
    <location>
        <begin position="346"/>
        <end position="370"/>
    </location>
</feature>
<comment type="caution">
    <text evidence="3">The sequence shown here is derived from an EMBL/GenBank/DDBJ whole genome shotgun (WGS) entry which is preliminary data.</text>
</comment>
<dbReference type="PANTHER" id="PTHR21552:SF2">
    <property type="entry name" value="CREB3 REGULATORY FACTOR"/>
    <property type="match status" value="1"/>
</dbReference>
<organism evidence="3 4">
    <name type="scientific">Oryctes borbonicus</name>
    <dbReference type="NCBI Taxonomy" id="1629725"/>
    <lineage>
        <taxon>Eukaryota</taxon>
        <taxon>Metazoa</taxon>
        <taxon>Ecdysozoa</taxon>
        <taxon>Arthropoda</taxon>
        <taxon>Hexapoda</taxon>
        <taxon>Insecta</taxon>
        <taxon>Pterygota</taxon>
        <taxon>Neoptera</taxon>
        <taxon>Endopterygota</taxon>
        <taxon>Coleoptera</taxon>
        <taxon>Polyphaga</taxon>
        <taxon>Scarabaeiformia</taxon>
        <taxon>Scarabaeidae</taxon>
        <taxon>Dynastinae</taxon>
        <taxon>Oryctes</taxon>
    </lineage>
</organism>
<name>A0A0T6B0B4_9SCAR</name>
<dbReference type="GO" id="GO:0006986">
    <property type="term" value="P:response to unfolded protein"/>
    <property type="evidence" value="ECO:0007669"/>
    <property type="project" value="InterPro"/>
</dbReference>
<dbReference type="PANTHER" id="PTHR21552">
    <property type="entry name" value="ADULT RETINA PROTEIN"/>
    <property type="match status" value="1"/>
</dbReference>
<proteinExistence type="predicted"/>
<dbReference type="InterPro" id="IPR039165">
    <property type="entry name" value="CREBRF"/>
</dbReference>
<dbReference type="OrthoDB" id="8931646at2759"/>
<evidence type="ECO:0000259" key="2">
    <source>
        <dbReference type="PROSITE" id="PS00036"/>
    </source>
</evidence>
<dbReference type="GO" id="GO:0000981">
    <property type="term" value="F:DNA-binding transcription factor activity, RNA polymerase II-specific"/>
    <property type="evidence" value="ECO:0007669"/>
    <property type="project" value="TreeGrafter"/>
</dbReference>
<gene>
    <name evidence="3" type="ORF">AMK59_6293</name>
</gene>
<dbReference type="GO" id="GO:0005634">
    <property type="term" value="C:nucleus"/>
    <property type="evidence" value="ECO:0007669"/>
    <property type="project" value="TreeGrafter"/>
</dbReference>
<dbReference type="Proteomes" id="UP000051574">
    <property type="component" value="Unassembled WGS sequence"/>
</dbReference>
<accession>A0A0T6B0B4</accession>
<dbReference type="SUPFAM" id="SSF57959">
    <property type="entry name" value="Leucine zipper domain"/>
    <property type="match status" value="1"/>
</dbReference>
<dbReference type="GO" id="GO:0000977">
    <property type="term" value="F:RNA polymerase II transcription regulatory region sequence-specific DNA binding"/>
    <property type="evidence" value="ECO:0007669"/>
    <property type="project" value="TreeGrafter"/>
</dbReference>
<protein>
    <recommendedName>
        <fullName evidence="2">BZIP domain-containing protein</fullName>
    </recommendedName>
</protein>
<feature type="domain" description="BZIP" evidence="2">
    <location>
        <begin position="478"/>
        <end position="492"/>
    </location>
</feature>
<dbReference type="InterPro" id="IPR046347">
    <property type="entry name" value="bZIP_sf"/>
</dbReference>
<dbReference type="SMART" id="SM00338">
    <property type="entry name" value="BRLZ"/>
    <property type="match status" value="1"/>
</dbReference>
<dbReference type="InterPro" id="IPR004827">
    <property type="entry name" value="bZIP"/>
</dbReference>
<dbReference type="PROSITE" id="PS00036">
    <property type="entry name" value="BZIP_BASIC"/>
    <property type="match status" value="1"/>
</dbReference>
<keyword evidence="4" id="KW-1185">Reference proteome</keyword>
<dbReference type="Gene3D" id="1.20.5.170">
    <property type="match status" value="1"/>
</dbReference>
<evidence type="ECO:0000256" key="1">
    <source>
        <dbReference type="SAM" id="MobiDB-lite"/>
    </source>
</evidence>
<feature type="compositionally biased region" description="Polar residues" evidence="1">
    <location>
        <begin position="264"/>
        <end position="277"/>
    </location>
</feature>
<evidence type="ECO:0000313" key="3">
    <source>
        <dbReference type="EMBL" id="KRT80912.1"/>
    </source>
</evidence>
<feature type="region of interest" description="Disordered" evidence="1">
    <location>
        <begin position="314"/>
        <end position="373"/>
    </location>
</feature>
<feature type="compositionally biased region" description="Polar residues" evidence="1">
    <location>
        <begin position="315"/>
        <end position="332"/>
    </location>
</feature>
<evidence type="ECO:0000313" key="4">
    <source>
        <dbReference type="Proteomes" id="UP000051574"/>
    </source>
</evidence>
<sequence length="582" mass="64766">MSDYTEDFFCDPGITIKQEPIAMDNSLSISASVPIPGRRIDRQLEMSLGRDLHFSTSLPQSPPYQDFNSIDQLQALYEPVVNNTMWGTTKQESMNTDEDDLFKVDKADLIQGPTLAELNANDDTLLGDLNFDDLLLPEEGQNYNALTLQAASLQKLSLPFAQLSNNINNNNNNMLASSCPSTGLGYYRDSMDFTLSPVENSFNFSSKAPIPTFSPTNQNNTNAIARVKASPTYTNVTTPPPKQSTLHELLLKHDSTPPEYITLNQANRIPTSPTTHSPVARVSRLHSSRLSTSAPTHLGLEQIWQRREPRKHLLSTGSLAEAGSTSSLSTGDVLSPEGHDLSHDDQDYDEDSEHYEDFSSDDGDSDDDDDQQAKMKKEKYFWQYNIQAKGPKGQRLVMKTKMENPHVLNEVTDPVFSTECAVRGIKHSGKARKGDGNDLTPNPRKLFTIGKELDKLGRIINDMTPVSELPFNVRPKSRKEKNKLASRACRLKKKAQHEANKIKLHGLESEHRRLMNGISQIKSMIGTKIKSNNEIQEQLSSNIDKIGRASQRVRIAGQTTEYVNKVLDKVKSGVPSGGLEDV</sequence>
<dbReference type="EMBL" id="LJIG01016334">
    <property type="protein sequence ID" value="KRT80912.1"/>
    <property type="molecule type" value="Genomic_DNA"/>
</dbReference>
<dbReference type="CDD" id="cd14809">
    <property type="entry name" value="bZIP_AUREO-like"/>
    <property type="match status" value="1"/>
</dbReference>